<name>A0A4U5R117_POPAL</name>
<keyword evidence="4" id="KW-0812">Transmembrane</keyword>
<evidence type="ECO:0000256" key="3">
    <source>
        <dbReference type="ARBA" id="ARBA00020105"/>
    </source>
</evidence>
<gene>
    <name evidence="11" type="ORF">D5086_0000022170</name>
</gene>
<protein>
    <recommendedName>
        <fullName evidence="3">ER membrane protein complex subunit 10</fullName>
    </recommendedName>
</protein>
<evidence type="ECO:0000256" key="7">
    <source>
        <dbReference type="ARBA" id="ARBA00022989"/>
    </source>
</evidence>
<dbReference type="AlphaFoldDB" id="A0A4U5R117"/>
<feature type="chain" id="PRO_5020307676" description="ER membrane protein complex subunit 10" evidence="10">
    <location>
        <begin position="22"/>
        <end position="291"/>
    </location>
</feature>
<keyword evidence="7" id="KW-1133">Transmembrane helix</keyword>
<evidence type="ECO:0000256" key="2">
    <source>
        <dbReference type="ARBA" id="ARBA00007695"/>
    </source>
</evidence>
<proteinExistence type="inferred from homology"/>
<sequence length="291" mass="32606">MEKAAWLQVFALLLVISPLHAFQSDELDEEFGLEGGNLQPHERIPDPVVPTRSTPNRVKYSDSDSDSKIQITLEHAFGDSDFFPAATFSARLKTWSHGAQTLTKLRFSRNSFTEVEKQKFQKLLEDDEFYRIRLPSNVLNPPGKDFVISSVRARCLPRDGLDEHFVIHTEGVNILAVNYGSPGACPYPRQLKLPAKWSFNSHTVLKNSEQAPRTPIFAEDLPGEQGEGVDVPPPERSFWAKYWMYLIPLGLIVMNAMTQAMNMPEEQATGQSGAQPAAAIQRGSSPAVRRR</sequence>
<dbReference type="PANTHER" id="PTHR21397:SF4">
    <property type="entry name" value="ER MEMBRANE PROTEIN COMPLEX SUBUNIT 10"/>
    <property type="match status" value="1"/>
</dbReference>
<organism evidence="11">
    <name type="scientific">Populus alba</name>
    <name type="common">White poplar</name>
    <dbReference type="NCBI Taxonomy" id="43335"/>
    <lineage>
        <taxon>Eukaryota</taxon>
        <taxon>Viridiplantae</taxon>
        <taxon>Streptophyta</taxon>
        <taxon>Embryophyta</taxon>
        <taxon>Tracheophyta</taxon>
        <taxon>Spermatophyta</taxon>
        <taxon>Magnoliopsida</taxon>
        <taxon>eudicotyledons</taxon>
        <taxon>Gunneridae</taxon>
        <taxon>Pentapetalae</taxon>
        <taxon>rosids</taxon>
        <taxon>fabids</taxon>
        <taxon>Malpighiales</taxon>
        <taxon>Salicaceae</taxon>
        <taxon>Saliceae</taxon>
        <taxon>Populus</taxon>
    </lineage>
</organism>
<evidence type="ECO:0000256" key="8">
    <source>
        <dbReference type="ARBA" id="ARBA00023136"/>
    </source>
</evidence>
<dbReference type="GO" id="GO:0005789">
    <property type="term" value="C:endoplasmic reticulum membrane"/>
    <property type="evidence" value="ECO:0007669"/>
    <property type="project" value="UniProtKB-SubCell"/>
</dbReference>
<dbReference type="PANTHER" id="PTHR21397">
    <property type="entry name" value="CHROMATIN COMPLEXES SUBUNIT BAP18-RELATED"/>
    <property type="match status" value="1"/>
</dbReference>
<comment type="subcellular location">
    <subcellularLocation>
        <location evidence="1">Endoplasmic reticulum membrane</location>
        <topology evidence="1">Single-pass type I membrane protein</topology>
    </subcellularLocation>
</comment>
<evidence type="ECO:0000256" key="10">
    <source>
        <dbReference type="SAM" id="SignalP"/>
    </source>
</evidence>
<feature type="signal peptide" evidence="10">
    <location>
        <begin position="1"/>
        <end position="21"/>
    </location>
</feature>
<evidence type="ECO:0000256" key="5">
    <source>
        <dbReference type="ARBA" id="ARBA00022729"/>
    </source>
</evidence>
<accession>A0A4U5R117</accession>
<dbReference type="CDD" id="cd22209">
    <property type="entry name" value="EMC10"/>
    <property type="match status" value="1"/>
</dbReference>
<comment type="similarity">
    <text evidence="2">Belongs to the EMC10 family.</text>
</comment>
<comment type="caution">
    <text evidence="11">The sequence shown here is derived from an EMBL/GenBank/DDBJ whole genome shotgun (WGS) entry which is preliminary data.</text>
</comment>
<evidence type="ECO:0000256" key="9">
    <source>
        <dbReference type="SAM" id="MobiDB-lite"/>
    </source>
</evidence>
<dbReference type="STRING" id="43335.A0A4U5R117"/>
<keyword evidence="8" id="KW-0472">Membrane</keyword>
<feature type="region of interest" description="Disordered" evidence="9">
    <location>
        <begin position="33"/>
        <end position="63"/>
    </location>
</feature>
<evidence type="ECO:0000256" key="1">
    <source>
        <dbReference type="ARBA" id="ARBA00004115"/>
    </source>
</evidence>
<dbReference type="Pfam" id="PF21203">
    <property type="entry name" value="ECM10"/>
    <property type="match status" value="1"/>
</dbReference>
<keyword evidence="5 10" id="KW-0732">Signal</keyword>
<reference evidence="11" key="1">
    <citation type="submission" date="2018-10" db="EMBL/GenBank/DDBJ databases">
        <title>Population genomic analysis revealed the cold adaptation of white poplar.</title>
        <authorList>
            <person name="Liu Y.-J."/>
        </authorList>
    </citation>
    <scope>NUCLEOTIDE SEQUENCE [LARGE SCALE GENOMIC DNA]</scope>
    <source>
        <strain evidence="11">PAL-ZL1</strain>
    </source>
</reference>
<evidence type="ECO:0000313" key="11">
    <source>
        <dbReference type="EMBL" id="TKS16569.1"/>
    </source>
</evidence>
<evidence type="ECO:0000256" key="6">
    <source>
        <dbReference type="ARBA" id="ARBA00022824"/>
    </source>
</evidence>
<dbReference type="EMBL" id="RCHU01000058">
    <property type="protein sequence ID" value="TKS16569.1"/>
    <property type="molecule type" value="Genomic_DNA"/>
</dbReference>
<keyword evidence="6" id="KW-0256">Endoplasmic reticulum</keyword>
<feature type="region of interest" description="Disordered" evidence="9">
    <location>
        <begin position="265"/>
        <end position="291"/>
    </location>
</feature>
<evidence type="ECO:0000256" key="4">
    <source>
        <dbReference type="ARBA" id="ARBA00022692"/>
    </source>
</evidence>